<name>A0A5E4G6T3_PRUDU</name>
<accession>A0A5E4G6T3</accession>
<feature type="region of interest" description="Disordered" evidence="1">
    <location>
        <begin position="96"/>
        <end position="120"/>
    </location>
</feature>
<reference evidence="3" key="1">
    <citation type="journal article" date="2020" name="Plant J.">
        <title>Transposons played a major role in the diversification between the closely related almond and peach genomes: results from the almond genome sequence.</title>
        <authorList>
            <person name="Alioto T."/>
            <person name="Alexiou K.G."/>
            <person name="Bardil A."/>
            <person name="Barteri F."/>
            <person name="Castanera R."/>
            <person name="Cruz F."/>
            <person name="Dhingra A."/>
            <person name="Duval H."/>
            <person name="Fernandez I Marti A."/>
            <person name="Frias L."/>
            <person name="Galan B."/>
            <person name="Garcia J.L."/>
            <person name="Howad W."/>
            <person name="Gomez-Garrido J."/>
            <person name="Gut M."/>
            <person name="Julca I."/>
            <person name="Morata J."/>
            <person name="Puigdomenech P."/>
            <person name="Ribeca P."/>
            <person name="Rubio Cabetas M.J."/>
            <person name="Vlasova A."/>
            <person name="Wirthensohn M."/>
            <person name="Garcia-Mas J."/>
            <person name="Gabaldon T."/>
            <person name="Casacuberta J.M."/>
            <person name="Arus P."/>
        </authorList>
    </citation>
    <scope>NUCLEOTIDE SEQUENCE [LARGE SCALE GENOMIC DNA]</scope>
    <source>
        <strain evidence="3">cv. Texas</strain>
    </source>
</reference>
<dbReference type="Proteomes" id="UP000327085">
    <property type="component" value="Chromosome 3"/>
</dbReference>
<dbReference type="Gramene" id="VVA35521">
    <property type="protein sequence ID" value="VVA35521"/>
    <property type="gene ID" value="Prudul26B014106"/>
</dbReference>
<evidence type="ECO:0000313" key="3">
    <source>
        <dbReference type="Proteomes" id="UP000327085"/>
    </source>
</evidence>
<feature type="compositionally biased region" description="Polar residues" evidence="1">
    <location>
        <begin position="105"/>
        <end position="116"/>
    </location>
</feature>
<feature type="compositionally biased region" description="Basic and acidic residues" evidence="1">
    <location>
        <begin position="251"/>
        <end position="270"/>
    </location>
</feature>
<evidence type="ECO:0000313" key="2">
    <source>
        <dbReference type="EMBL" id="VVA35521.1"/>
    </source>
</evidence>
<dbReference type="EMBL" id="CABIKO010000393">
    <property type="protein sequence ID" value="VVA35521.1"/>
    <property type="molecule type" value="Genomic_DNA"/>
</dbReference>
<dbReference type="InParanoid" id="A0A5E4G6T3"/>
<sequence>MVQDGKWYLVGKEGKPGRELTNTQACRIKRQYGKARRDMENQTTQSSPQRTHGHIRYESQYKGRSTVGMLRPKGSPAFTTQLKMIELRPFLESKKAPEDKEHGPSYQSHQGLQPSCSKMPRLGIGKTILKRPALMDDEKVSTEKHKKTTIPEFEGGSSRPNLQVMVEQKLQKAGLAMEEEEADNMSEDDNDDWLNYELNHEEFKVALGLKTKDEDGQTVEERQHNHVPAIMFDTLEGTDESTIQPGPVEADLEKGPSKGRAIETEEKTTP</sequence>
<proteinExistence type="predicted"/>
<evidence type="ECO:0000256" key="1">
    <source>
        <dbReference type="SAM" id="MobiDB-lite"/>
    </source>
</evidence>
<feature type="compositionally biased region" description="Polar residues" evidence="1">
    <location>
        <begin position="41"/>
        <end position="50"/>
    </location>
</feature>
<gene>
    <name evidence="2" type="ORF">ALMOND_2B014106</name>
</gene>
<protein>
    <submittedName>
        <fullName evidence="2">Uncharacterized protein</fullName>
    </submittedName>
</protein>
<dbReference type="AlphaFoldDB" id="A0A5E4G6T3"/>
<feature type="region of interest" description="Disordered" evidence="1">
    <location>
        <begin position="137"/>
        <end position="158"/>
    </location>
</feature>
<feature type="region of interest" description="Disordered" evidence="1">
    <location>
        <begin position="234"/>
        <end position="270"/>
    </location>
</feature>
<feature type="region of interest" description="Disordered" evidence="1">
    <location>
        <begin position="32"/>
        <end position="58"/>
    </location>
</feature>
<organism evidence="2 3">
    <name type="scientific">Prunus dulcis</name>
    <name type="common">Almond</name>
    <name type="synonym">Amygdalus dulcis</name>
    <dbReference type="NCBI Taxonomy" id="3755"/>
    <lineage>
        <taxon>Eukaryota</taxon>
        <taxon>Viridiplantae</taxon>
        <taxon>Streptophyta</taxon>
        <taxon>Embryophyta</taxon>
        <taxon>Tracheophyta</taxon>
        <taxon>Spermatophyta</taxon>
        <taxon>Magnoliopsida</taxon>
        <taxon>eudicotyledons</taxon>
        <taxon>Gunneridae</taxon>
        <taxon>Pentapetalae</taxon>
        <taxon>rosids</taxon>
        <taxon>fabids</taxon>
        <taxon>Rosales</taxon>
        <taxon>Rosaceae</taxon>
        <taxon>Amygdaloideae</taxon>
        <taxon>Amygdaleae</taxon>
        <taxon>Prunus</taxon>
    </lineage>
</organism>